<evidence type="ECO:0000313" key="2">
    <source>
        <dbReference type="Proteomes" id="UP000005143"/>
    </source>
</evidence>
<keyword evidence="2" id="KW-1185">Reference proteome</keyword>
<organism evidence="1 2">
    <name type="scientific">Patulibacter medicamentivorans</name>
    <dbReference type="NCBI Taxonomy" id="1097667"/>
    <lineage>
        <taxon>Bacteria</taxon>
        <taxon>Bacillati</taxon>
        <taxon>Actinomycetota</taxon>
        <taxon>Thermoleophilia</taxon>
        <taxon>Solirubrobacterales</taxon>
        <taxon>Patulibacteraceae</taxon>
        <taxon>Patulibacter</taxon>
    </lineage>
</organism>
<protein>
    <submittedName>
        <fullName evidence="1">Uncharacterized protein</fullName>
    </submittedName>
</protein>
<name>H0EBM7_9ACTN</name>
<evidence type="ECO:0000313" key="1">
    <source>
        <dbReference type="EMBL" id="EHN08920.1"/>
    </source>
</evidence>
<sequence>MIPLNGATADQTSSATARASFRAIHSVRDDNVLCHGAGCGFWKMKSADVAYYDGNWAWGSRSRRGYAGWNDCQWSSAGYSWDSKKCNFINDPSKDALYANTSGTVSAFVSGFPISSDKYIHQHVNLNGRAWVVSN</sequence>
<reference evidence="1 2" key="1">
    <citation type="journal article" date="2013" name="Biodegradation">
        <title>Quantitative proteomic analysis of ibuprofen-degrading Patulibacter sp. strain I11.</title>
        <authorList>
            <person name="Almeida B."/>
            <person name="Kjeldal H."/>
            <person name="Lolas I."/>
            <person name="Knudsen A.D."/>
            <person name="Carvalho G."/>
            <person name="Nielsen K.L."/>
            <person name="Barreto Crespo M.T."/>
            <person name="Stensballe A."/>
            <person name="Nielsen J.L."/>
        </authorList>
    </citation>
    <scope>NUCLEOTIDE SEQUENCE [LARGE SCALE GENOMIC DNA]</scope>
    <source>
        <strain evidence="1 2">I11</strain>
    </source>
</reference>
<dbReference type="AlphaFoldDB" id="H0EBM7"/>
<dbReference type="EMBL" id="AGUD01000312">
    <property type="protein sequence ID" value="EHN08920.1"/>
    <property type="molecule type" value="Genomic_DNA"/>
</dbReference>
<proteinExistence type="predicted"/>
<comment type="caution">
    <text evidence="1">The sequence shown here is derived from an EMBL/GenBank/DDBJ whole genome shotgun (WGS) entry which is preliminary data.</text>
</comment>
<accession>H0EBM7</accession>
<dbReference type="Proteomes" id="UP000005143">
    <property type="component" value="Unassembled WGS sequence"/>
</dbReference>
<gene>
    <name evidence="1" type="ORF">PAI11_42590</name>
</gene>